<dbReference type="InterPro" id="IPR057481">
    <property type="entry name" value="Decapeptide"/>
</dbReference>
<dbReference type="Pfam" id="PF25296">
    <property type="entry name" value="Decapeptide"/>
    <property type="match status" value="3"/>
</dbReference>
<feature type="compositionally biased region" description="Low complexity" evidence="1">
    <location>
        <begin position="132"/>
        <end position="150"/>
    </location>
</feature>
<accession>A0AA36I4P2</accession>
<evidence type="ECO:0000256" key="2">
    <source>
        <dbReference type="SAM" id="SignalP"/>
    </source>
</evidence>
<keyword evidence="4" id="KW-1185">Reference proteome</keyword>
<dbReference type="AlphaFoldDB" id="A0AA36I4P2"/>
<dbReference type="PANTHER" id="PTHR47121:SF2">
    <property type="entry name" value="THYLAKOID LUMENAL PROTEIN TL20.3, CHLOROPLASTIC"/>
    <property type="match status" value="1"/>
</dbReference>
<proteinExistence type="predicted"/>
<dbReference type="InterPro" id="IPR053285">
    <property type="entry name" value="Thylakoid_lumenal_pentapeptide"/>
</dbReference>
<gene>
    <name evidence="3" type="ORF">EVOR1521_LOCUS8566</name>
</gene>
<dbReference type="Proteomes" id="UP001178507">
    <property type="component" value="Unassembled WGS sequence"/>
</dbReference>
<evidence type="ECO:0000313" key="3">
    <source>
        <dbReference type="EMBL" id="CAJ1380677.1"/>
    </source>
</evidence>
<evidence type="ECO:0000256" key="1">
    <source>
        <dbReference type="SAM" id="MobiDB-lite"/>
    </source>
</evidence>
<dbReference type="PANTHER" id="PTHR47121">
    <property type="entry name" value="THYLAKOID LUMENAL PROTEIN TL20.3, CHLOROPLASTIC"/>
    <property type="match status" value="1"/>
</dbReference>
<evidence type="ECO:0000313" key="4">
    <source>
        <dbReference type="Proteomes" id="UP001178507"/>
    </source>
</evidence>
<dbReference type="EMBL" id="CAUJNA010000736">
    <property type="protein sequence ID" value="CAJ1380677.1"/>
    <property type="molecule type" value="Genomic_DNA"/>
</dbReference>
<feature type="chain" id="PRO_5041342283" evidence="2">
    <location>
        <begin position="21"/>
        <end position="849"/>
    </location>
</feature>
<keyword evidence="2" id="KW-0732">Signal</keyword>
<protein>
    <submittedName>
        <fullName evidence="3">Uncharacterized protein</fullName>
    </submittedName>
</protein>
<organism evidence="3 4">
    <name type="scientific">Effrenium voratum</name>
    <dbReference type="NCBI Taxonomy" id="2562239"/>
    <lineage>
        <taxon>Eukaryota</taxon>
        <taxon>Sar</taxon>
        <taxon>Alveolata</taxon>
        <taxon>Dinophyceae</taxon>
        <taxon>Suessiales</taxon>
        <taxon>Symbiodiniaceae</taxon>
        <taxon>Effrenium</taxon>
    </lineage>
</organism>
<feature type="region of interest" description="Disordered" evidence="1">
    <location>
        <begin position="132"/>
        <end position="167"/>
    </location>
</feature>
<reference evidence="3" key="1">
    <citation type="submission" date="2023-08" db="EMBL/GenBank/DDBJ databases">
        <authorList>
            <person name="Chen Y."/>
            <person name="Shah S."/>
            <person name="Dougan E. K."/>
            <person name="Thang M."/>
            <person name="Chan C."/>
        </authorList>
    </citation>
    <scope>NUCLEOTIDE SEQUENCE</scope>
</reference>
<comment type="caution">
    <text evidence="3">The sequence shown here is derived from an EMBL/GenBank/DDBJ whole genome shotgun (WGS) entry which is preliminary data.</text>
</comment>
<feature type="signal peptide" evidence="2">
    <location>
        <begin position="1"/>
        <end position="20"/>
    </location>
</feature>
<sequence>MTRLLVGLILAVASFRSVLFCGWTTPPRARSVQRNAWFEVAPGQKEFSPQGRAWPVFPSPSVLWPGAHVQFAVIEPGHRQLYEATRLGRFVPHSIPPGHGAMPDRVPRLLSPLGRSSVDLWQSQRSRAPSVASAASAASAAPSAAPSGSATVDRQGEDHGAQRLRQSGFTVEDLVGAGYSLPELRRAGYSAAELRSGFSTKELLACGCGPEELRSAGVSLARLQHAGFSPQALRAAGFGAAELAAQLPAPQLLALGVPLAELRQAKVPAAALRRAGLGAQELCAAGFSCSALIAAGFGLQDLARTGRLLELRKLGHGARALTKVGFSLEDLRNAGFAVKELQDAFPLKALRGLVPLCSLRPMGASKLRSAGFGAWELRTGGFAAWLLSEAGFSLRQLKEAGYCLKDFRNSGVSAWGLLAAGFSFRSLFHAGFDREHLAQLGATPEEVAGRSAHALREAGHVPETLLAGGFVLEDLRHAGFGAESFPRAQLRSGGFAAAELRGGGKAALGARQLLANGFPLEELRDAGITAKELRELSIAAADLKAAGYSCWDLKLAGLSAAELQEAGFGARALGCAGFKAAAIDLLMSGARQVLAPLVNVPTHPPCNAGERYLPERYRLNSMAAVMQLEDLEEATEQTEGLVKYVAKHRVVGRAKIQRLLNPSALFELDAKQEKVGYLKVEADILPDEDPQQPLPPQTVDALSNLWEELRVLSVELSEPSLEPHAAVQIARCPAWRLVESWYRMRMKVQAHREHARVGTAVNAWLQAEKKKGNGITAAEALQQMPPQLLEVVTRLNSPTGPKFETEFFDPFARLLGAKSVEERDKTLVKMAEDEVKSARARVSIRKLLD</sequence>
<name>A0AA36I4P2_9DINO</name>